<dbReference type="PANTHER" id="PTHR43537">
    <property type="entry name" value="TRANSCRIPTIONAL REGULATOR, GNTR FAMILY"/>
    <property type="match status" value="1"/>
</dbReference>
<dbReference type="Gene3D" id="1.10.10.10">
    <property type="entry name" value="Winged helix-like DNA-binding domain superfamily/Winged helix DNA-binding domain"/>
    <property type="match status" value="1"/>
</dbReference>
<comment type="caution">
    <text evidence="5">The sequence shown here is derived from an EMBL/GenBank/DDBJ whole genome shotgun (WGS) entry which is preliminary data.</text>
</comment>
<evidence type="ECO:0000256" key="1">
    <source>
        <dbReference type="ARBA" id="ARBA00023015"/>
    </source>
</evidence>
<dbReference type="GO" id="GO:0003700">
    <property type="term" value="F:DNA-binding transcription factor activity"/>
    <property type="evidence" value="ECO:0007669"/>
    <property type="project" value="InterPro"/>
</dbReference>
<dbReference type="SMART" id="SM00345">
    <property type="entry name" value="HTH_GNTR"/>
    <property type="match status" value="1"/>
</dbReference>
<name>A0A0J9C5E4_9FIRM</name>
<dbReference type="Proteomes" id="UP000037392">
    <property type="component" value="Unassembled WGS sequence"/>
</dbReference>
<dbReference type="InterPro" id="IPR036388">
    <property type="entry name" value="WH-like_DNA-bd_sf"/>
</dbReference>
<dbReference type="EMBL" id="ADLK01000020">
    <property type="protein sequence ID" value="KMW19626.1"/>
    <property type="molecule type" value="Genomic_DNA"/>
</dbReference>
<dbReference type="RefSeq" id="WP_048929918.1">
    <property type="nucleotide sequence ID" value="NZ_KQ235878.1"/>
</dbReference>
<dbReference type="PANTHER" id="PTHR43537:SF45">
    <property type="entry name" value="GNTR FAMILY REGULATORY PROTEIN"/>
    <property type="match status" value="1"/>
</dbReference>
<dbReference type="Pfam" id="PF00392">
    <property type="entry name" value="GntR"/>
    <property type="match status" value="1"/>
</dbReference>
<organism evidence="5 6">
    <name type="scientific">[Clostridium] citroniae WAL-19142</name>
    <dbReference type="NCBI Taxonomy" id="742734"/>
    <lineage>
        <taxon>Bacteria</taxon>
        <taxon>Bacillati</taxon>
        <taxon>Bacillota</taxon>
        <taxon>Clostridia</taxon>
        <taxon>Lachnospirales</taxon>
        <taxon>Lachnospiraceae</taxon>
        <taxon>Enterocloster</taxon>
    </lineage>
</organism>
<dbReference type="GeneID" id="93164023"/>
<dbReference type="SUPFAM" id="SSF46785">
    <property type="entry name" value="Winged helix' DNA-binding domain"/>
    <property type="match status" value="1"/>
</dbReference>
<accession>A0A0J9C5E4</accession>
<evidence type="ECO:0000256" key="2">
    <source>
        <dbReference type="ARBA" id="ARBA00023125"/>
    </source>
</evidence>
<dbReference type="AlphaFoldDB" id="A0A0J9C5E4"/>
<gene>
    <name evidence="5" type="ORF">HMPREF9470_02366</name>
</gene>
<keyword evidence="2" id="KW-0238">DNA-binding</keyword>
<dbReference type="InterPro" id="IPR036390">
    <property type="entry name" value="WH_DNA-bd_sf"/>
</dbReference>
<dbReference type="PATRIC" id="fig|742734.4.peg.2544"/>
<keyword evidence="1" id="KW-0805">Transcription regulation</keyword>
<reference evidence="5 6" key="1">
    <citation type="submission" date="2011-04" db="EMBL/GenBank/DDBJ databases">
        <title>The Genome Sequence of Clostridium citroniae WAL-19142.</title>
        <authorList>
            <consortium name="The Broad Institute Genome Sequencing Platform"/>
            <person name="Earl A."/>
            <person name="Ward D."/>
            <person name="Feldgarden M."/>
            <person name="Gevers D."/>
            <person name="Warren Y.A."/>
            <person name="Tyrrell K.L."/>
            <person name="Citron D.M."/>
            <person name="Goldstein E.J."/>
            <person name="Daigneault M."/>
            <person name="Allen-Vercoe E."/>
            <person name="Young S.K."/>
            <person name="Zeng Q."/>
            <person name="Gargeya S."/>
            <person name="Fitzgerald M."/>
            <person name="Haas B."/>
            <person name="Abouelleil A."/>
            <person name="Alvarado L."/>
            <person name="Arachchi H.M."/>
            <person name="Berlin A."/>
            <person name="Brown A."/>
            <person name="Chapman S.B."/>
            <person name="Chen Z."/>
            <person name="Dunbar C."/>
            <person name="Freedman E."/>
            <person name="Gearin G."/>
            <person name="Gellesch M."/>
            <person name="Goldberg J."/>
            <person name="Griggs A."/>
            <person name="Gujja S."/>
            <person name="Heilman E.R."/>
            <person name="Heiman D."/>
            <person name="Howarth C."/>
            <person name="Larson L."/>
            <person name="Lui A."/>
            <person name="MacDonald P.J."/>
            <person name="Mehta T."/>
            <person name="Montmayeur A."/>
            <person name="Murphy C."/>
            <person name="Neiman D."/>
            <person name="Pearson M."/>
            <person name="Priest M."/>
            <person name="Roberts A."/>
            <person name="Saif S."/>
            <person name="Shea T."/>
            <person name="Shenoy N."/>
            <person name="Sisk P."/>
            <person name="Stolte C."/>
            <person name="Sykes S."/>
            <person name="White J."/>
            <person name="Yandava C."/>
            <person name="Wortman J."/>
            <person name="Nusbaum C."/>
            <person name="Birren B."/>
        </authorList>
    </citation>
    <scope>NUCLEOTIDE SEQUENCE [LARGE SCALE GENOMIC DNA]</scope>
    <source>
        <strain evidence="5 6">WAL-19142</strain>
    </source>
</reference>
<evidence type="ECO:0000256" key="3">
    <source>
        <dbReference type="ARBA" id="ARBA00023163"/>
    </source>
</evidence>
<evidence type="ECO:0000313" key="6">
    <source>
        <dbReference type="Proteomes" id="UP000037392"/>
    </source>
</evidence>
<evidence type="ECO:0000259" key="4">
    <source>
        <dbReference type="PROSITE" id="PS50949"/>
    </source>
</evidence>
<keyword evidence="3" id="KW-0804">Transcription</keyword>
<protein>
    <recommendedName>
        <fullName evidence="4">HTH gntR-type domain-containing protein</fullName>
    </recommendedName>
</protein>
<proteinExistence type="predicted"/>
<evidence type="ECO:0000313" key="5">
    <source>
        <dbReference type="EMBL" id="KMW19626.1"/>
    </source>
</evidence>
<feature type="domain" description="HTH gntR-type" evidence="4">
    <location>
        <begin position="20"/>
        <end position="87"/>
    </location>
</feature>
<dbReference type="GO" id="GO:0003677">
    <property type="term" value="F:DNA binding"/>
    <property type="evidence" value="ECO:0007669"/>
    <property type="project" value="UniProtKB-KW"/>
</dbReference>
<dbReference type="OrthoDB" id="389878at2"/>
<dbReference type="InterPro" id="IPR000524">
    <property type="entry name" value="Tscrpt_reg_HTH_GntR"/>
</dbReference>
<dbReference type="PROSITE" id="PS50949">
    <property type="entry name" value="HTH_GNTR"/>
    <property type="match status" value="1"/>
</dbReference>
<sequence length="245" mass="28222">MSLLPFNDPNSRMIARRPSEDARQYAYRVIKNCILELFLPPGQKMNEIDLASSLNVSRTPVHDTFTKLSRENLVDIIPQRGAFVSRIDSERIEHAIWLHTKLGTSMLHTIFIRNVKKNDLESLYYNLRQLDDYLYQGNLNQAPRLLSDYYHQLYILAGDMDLVWESLQKVDMDLQRLLYLATSSSAVVEGFLCELTNLTDALANRNNDQACLIYSHHMSRMLLLLPPLKQHNPEYFICGSSDAAS</sequence>